<feature type="transmembrane region" description="Helical" evidence="7">
    <location>
        <begin position="285"/>
        <end position="302"/>
    </location>
</feature>
<keyword evidence="2 7" id="KW-0813">Transport</keyword>
<dbReference type="EMBL" id="DWYY01000174">
    <property type="protein sequence ID" value="HJA94441.1"/>
    <property type="molecule type" value="Genomic_DNA"/>
</dbReference>
<dbReference type="InterPro" id="IPR035906">
    <property type="entry name" value="MetI-like_sf"/>
</dbReference>
<feature type="transmembrane region" description="Helical" evidence="7">
    <location>
        <begin position="90"/>
        <end position="114"/>
    </location>
</feature>
<evidence type="ECO:0000256" key="6">
    <source>
        <dbReference type="ARBA" id="ARBA00023136"/>
    </source>
</evidence>
<evidence type="ECO:0000313" key="9">
    <source>
        <dbReference type="EMBL" id="HJA94441.1"/>
    </source>
</evidence>
<name>A0A9D2L2H6_9FIRM</name>
<evidence type="ECO:0000256" key="4">
    <source>
        <dbReference type="ARBA" id="ARBA00022692"/>
    </source>
</evidence>
<evidence type="ECO:0000256" key="1">
    <source>
        <dbReference type="ARBA" id="ARBA00004651"/>
    </source>
</evidence>
<comment type="similarity">
    <text evidence="7">Belongs to the binding-protein-dependent transport system permease family.</text>
</comment>
<evidence type="ECO:0000259" key="8">
    <source>
        <dbReference type="PROSITE" id="PS50928"/>
    </source>
</evidence>
<dbReference type="PANTHER" id="PTHR43227">
    <property type="entry name" value="BLL4140 PROTEIN"/>
    <property type="match status" value="1"/>
</dbReference>
<comment type="caution">
    <text evidence="9">The sequence shown here is derived from an EMBL/GenBank/DDBJ whole genome shotgun (WGS) entry which is preliminary data.</text>
</comment>
<comment type="subcellular location">
    <subcellularLocation>
        <location evidence="1 7">Cell membrane</location>
        <topology evidence="1 7">Multi-pass membrane protein</topology>
    </subcellularLocation>
</comment>
<dbReference type="PANTHER" id="PTHR43227:SF11">
    <property type="entry name" value="BLL4140 PROTEIN"/>
    <property type="match status" value="1"/>
</dbReference>
<keyword evidence="6 7" id="KW-0472">Membrane</keyword>
<dbReference type="Pfam" id="PF00528">
    <property type="entry name" value="BPD_transp_1"/>
    <property type="match status" value="1"/>
</dbReference>
<feature type="transmembrane region" description="Helical" evidence="7">
    <location>
        <begin position="27"/>
        <end position="46"/>
    </location>
</feature>
<dbReference type="CDD" id="cd06261">
    <property type="entry name" value="TM_PBP2"/>
    <property type="match status" value="1"/>
</dbReference>
<keyword evidence="5 7" id="KW-1133">Transmembrane helix</keyword>
<protein>
    <submittedName>
        <fullName evidence="9">ABC transporter permease subunit</fullName>
    </submittedName>
</protein>
<keyword evidence="4 7" id="KW-0812">Transmembrane</keyword>
<dbReference type="GO" id="GO:0005886">
    <property type="term" value="C:plasma membrane"/>
    <property type="evidence" value="ECO:0007669"/>
    <property type="project" value="UniProtKB-SubCell"/>
</dbReference>
<accession>A0A9D2L2H6</accession>
<evidence type="ECO:0000256" key="7">
    <source>
        <dbReference type="RuleBase" id="RU363032"/>
    </source>
</evidence>
<dbReference type="InterPro" id="IPR000515">
    <property type="entry name" value="MetI-like"/>
</dbReference>
<dbReference type="AlphaFoldDB" id="A0A9D2L2H6"/>
<feature type="transmembrane region" description="Helical" evidence="7">
    <location>
        <begin position="222"/>
        <end position="243"/>
    </location>
</feature>
<dbReference type="InterPro" id="IPR050809">
    <property type="entry name" value="UgpAE/MalFG_permease"/>
</dbReference>
<dbReference type="Gene3D" id="1.10.3720.10">
    <property type="entry name" value="MetI-like"/>
    <property type="match status" value="1"/>
</dbReference>
<feature type="transmembrane region" description="Helical" evidence="7">
    <location>
        <begin position="126"/>
        <end position="146"/>
    </location>
</feature>
<evidence type="ECO:0000256" key="5">
    <source>
        <dbReference type="ARBA" id="ARBA00022989"/>
    </source>
</evidence>
<evidence type="ECO:0000256" key="3">
    <source>
        <dbReference type="ARBA" id="ARBA00022475"/>
    </source>
</evidence>
<sequence>MAKSKTGAPQVRVHTTWKKAFRRDWQLYLLVLFPVLLVIVFNYAAYPGLRMVFMDYKPARGYEGSKWVGLETFQKIFKDRDFRIALRNSLVFNILDLALQFPIPIVLALMLNELRYPRFKKVTQTILYLPHFLSWVIIGSVAYQLFRPQSGTVNMLLMNWGVIDQGIPFLTEKWHWAVTYLLIGVWQTMGWSTIIYLAAITGIDAELYEAAMIDGAGRWKRMWYITVPGIKGTAVTLLIMNLGKVMNSNLERLQAFANSQVRDFEYQLAVYIYEKGLNSGHFSEATAVGLFQSLVGLILVLASDRVAKALGEEGLL</sequence>
<evidence type="ECO:0000313" key="10">
    <source>
        <dbReference type="Proteomes" id="UP000886858"/>
    </source>
</evidence>
<organism evidence="9 10">
    <name type="scientific">Candidatus Eisenbergiella merdipullorum</name>
    <dbReference type="NCBI Taxonomy" id="2838553"/>
    <lineage>
        <taxon>Bacteria</taxon>
        <taxon>Bacillati</taxon>
        <taxon>Bacillota</taxon>
        <taxon>Clostridia</taxon>
        <taxon>Lachnospirales</taxon>
        <taxon>Lachnospiraceae</taxon>
        <taxon>Eisenbergiella</taxon>
    </lineage>
</organism>
<reference evidence="9" key="2">
    <citation type="submission" date="2021-04" db="EMBL/GenBank/DDBJ databases">
        <authorList>
            <person name="Gilroy R."/>
        </authorList>
    </citation>
    <scope>NUCLEOTIDE SEQUENCE</scope>
    <source>
        <strain evidence="9">CHK179-7159</strain>
    </source>
</reference>
<feature type="domain" description="ABC transmembrane type-1" evidence="8">
    <location>
        <begin position="86"/>
        <end position="303"/>
    </location>
</feature>
<dbReference type="SUPFAM" id="SSF161098">
    <property type="entry name" value="MetI-like"/>
    <property type="match status" value="1"/>
</dbReference>
<gene>
    <name evidence="9" type="ORF">H9717_15235</name>
</gene>
<dbReference type="Proteomes" id="UP000886858">
    <property type="component" value="Unassembled WGS sequence"/>
</dbReference>
<reference evidence="9" key="1">
    <citation type="journal article" date="2021" name="PeerJ">
        <title>Extensive microbial diversity within the chicken gut microbiome revealed by metagenomics and culture.</title>
        <authorList>
            <person name="Gilroy R."/>
            <person name="Ravi A."/>
            <person name="Getino M."/>
            <person name="Pursley I."/>
            <person name="Horton D.L."/>
            <person name="Alikhan N.F."/>
            <person name="Baker D."/>
            <person name="Gharbi K."/>
            <person name="Hall N."/>
            <person name="Watson M."/>
            <person name="Adriaenssens E.M."/>
            <person name="Foster-Nyarko E."/>
            <person name="Jarju S."/>
            <person name="Secka A."/>
            <person name="Antonio M."/>
            <person name="Oren A."/>
            <person name="Chaudhuri R.R."/>
            <person name="La Ragione R."/>
            <person name="Hildebrand F."/>
            <person name="Pallen M.J."/>
        </authorList>
    </citation>
    <scope>NUCLEOTIDE SEQUENCE</scope>
    <source>
        <strain evidence="9">CHK179-7159</strain>
    </source>
</reference>
<feature type="transmembrane region" description="Helical" evidence="7">
    <location>
        <begin position="178"/>
        <end position="201"/>
    </location>
</feature>
<dbReference type="GO" id="GO:0055085">
    <property type="term" value="P:transmembrane transport"/>
    <property type="evidence" value="ECO:0007669"/>
    <property type="project" value="InterPro"/>
</dbReference>
<dbReference type="PROSITE" id="PS50928">
    <property type="entry name" value="ABC_TM1"/>
    <property type="match status" value="1"/>
</dbReference>
<keyword evidence="3" id="KW-1003">Cell membrane</keyword>
<proteinExistence type="inferred from homology"/>
<evidence type="ECO:0000256" key="2">
    <source>
        <dbReference type="ARBA" id="ARBA00022448"/>
    </source>
</evidence>